<dbReference type="Gene3D" id="1.20.1250.20">
    <property type="entry name" value="MFS general substrate transporter like domains"/>
    <property type="match status" value="2"/>
</dbReference>
<feature type="transmembrane region" description="Helical" evidence="4">
    <location>
        <begin position="187"/>
        <end position="206"/>
    </location>
</feature>
<feature type="domain" description="Major facilitator superfamily (MFS) profile" evidence="5">
    <location>
        <begin position="29"/>
        <end position="406"/>
    </location>
</feature>
<evidence type="ECO:0000256" key="1">
    <source>
        <dbReference type="ARBA" id="ARBA00022692"/>
    </source>
</evidence>
<name>A0A1F6VJK3_9BACT</name>
<evidence type="ECO:0000259" key="5">
    <source>
        <dbReference type="PROSITE" id="PS50850"/>
    </source>
</evidence>
<dbReference type="Proteomes" id="UP000178059">
    <property type="component" value="Unassembled WGS sequence"/>
</dbReference>
<dbReference type="STRING" id="1801743.A2824_03195"/>
<feature type="transmembrane region" description="Helical" evidence="4">
    <location>
        <begin position="381"/>
        <end position="405"/>
    </location>
</feature>
<proteinExistence type="predicted"/>
<feature type="transmembrane region" description="Helical" evidence="4">
    <location>
        <begin position="231"/>
        <end position="251"/>
    </location>
</feature>
<evidence type="ECO:0000313" key="7">
    <source>
        <dbReference type="Proteomes" id="UP000178059"/>
    </source>
</evidence>
<dbReference type="SUPFAM" id="SSF103473">
    <property type="entry name" value="MFS general substrate transporter"/>
    <property type="match status" value="1"/>
</dbReference>
<keyword evidence="2 4" id="KW-1133">Transmembrane helix</keyword>
<dbReference type="InterPro" id="IPR036259">
    <property type="entry name" value="MFS_trans_sf"/>
</dbReference>
<sequence>MKKSEQAASVPQSGTEASQRKKILGLEKNVFVLGLTSLLNDFSSEMILSIFPAFFASVLKAGAASLGLVEGLADAASNFIKIYSGRLSDKIQKRKIFVVLGYSLSTLTRPFYILVGTVAGALGLRLADRVGKGLRDAPRDAIVSLSTSKDETGKSFGYQRAMDTIGAILGPLVAFFILSRFPEGFNLVFLVAFFLGLLAVGSLFWIKDITLAFKTSESGFKPARFSRRFKSYLFSAFTLSMGSLPLAVMLLKTRDAGLALATIPLFYSISNIAFAGTSILAGRIADKFGHRKMIIIGYFFLIMTYIVLAAVSTSPAVLVLAFVLYGIFQGATDGIHRSYAAKLTESLSRGRAYGFLNGLNGFGFLIAGVAGGLIWEKISPNVALLFGGILIVIGLISFVLTQIVFKQRFSRV</sequence>
<comment type="caution">
    <text evidence="6">The sequence shown here is derived from an EMBL/GenBank/DDBJ whole genome shotgun (WGS) entry which is preliminary data.</text>
</comment>
<dbReference type="PANTHER" id="PTHR23518:SF2">
    <property type="entry name" value="MAJOR FACILITATOR SUPERFAMILY TRANSPORTER"/>
    <property type="match status" value="1"/>
</dbReference>
<reference evidence="6 7" key="1">
    <citation type="journal article" date="2016" name="Nat. Commun.">
        <title>Thousands of microbial genomes shed light on interconnected biogeochemical processes in an aquifer system.</title>
        <authorList>
            <person name="Anantharaman K."/>
            <person name="Brown C.T."/>
            <person name="Hug L.A."/>
            <person name="Sharon I."/>
            <person name="Castelle C.J."/>
            <person name="Probst A.J."/>
            <person name="Thomas B.C."/>
            <person name="Singh A."/>
            <person name="Wilkins M.J."/>
            <person name="Karaoz U."/>
            <person name="Brodie E.L."/>
            <person name="Williams K.H."/>
            <person name="Hubbard S.S."/>
            <person name="Banfield J.F."/>
        </authorList>
    </citation>
    <scope>NUCLEOTIDE SEQUENCE [LARGE SCALE GENOMIC DNA]</scope>
</reference>
<dbReference type="AlphaFoldDB" id="A0A1F6VJK3"/>
<evidence type="ECO:0000256" key="2">
    <source>
        <dbReference type="ARBA" id="ARBA00022989"/>
    </source>
</evidence>
<dbReference type="EMBL" id="MFTT01000021">
    <property type="protein sequence ID" value="OGI69695.1"/>
    <property type="molecule type" value="Genomic_DNA"/>
</dbReference>
<dbReference type="CDD" id="cd17370">
    <property type="entry name" value="MFS_MJ1317_like"/>
    <property type="match status" value="1"/>
</dbReference>
<keyword evidence="3 4" id="KW-0472">Membrane</keyword>
<dbReference type="InterPro" id="IPR011701">
    <property type="entry name" value="MFS"/>
</dbReference>
<gene>
    <name evidence="6" type="ORF">A2824_03195</name>
</gene>
<evidence type="ECO:0000256" key="4">
    <source>
        <dbReference type="SAM" id="Phobius"/>
    </source>
</evidence>
<dbReference type="GO" id="GO:0022857">
    <property type="term" value="F:transmembrane transporter activity"/>
    <property type="evidence" value="ECO:0007669"/>
    <property type="project" value="InterPro"/>
</dbReference>
<accession>A0A1F6VJK3</accession>
<keyword evidence="1 4" id="KW-0812">Transmembrane</keyword>
<dbReference type="PANTHER" id="PTHR23518">
    <property type="entry name" value="C-METHYLTRANSFERASE"/>
    <property type="match status" value="1"/>
</dbReference>
<evidence type="ECO:0000313" key="6">
    <source>
        <dbReference type="EMBL" id="OGI69695.1"/>
    </source>
</evidence>
<organism evidence="6 7">
    <name type="scientific">Candidatus Nomurabacteria bacterium RIFCSPHIGHO2_01_FULL_42_16</name>
    <dbReference type="NCBI Taxonomy" id="1801743"/>
    <lineage>
        <taxon>Bacteria</taxon>
        <taxon>Candidatus Nomuraibacteriota</taxon>
    </lineage>
</organism>
<dbReference type="Pfam" id="PF07690">
    <property type="entry name" value="MFS_1"/>
    <property type="match status" value="1"/>
</dbReference>
<feature type="transmembrane region" description="Helical" evidence="4">
    <location>
        <begin position="355"/>
        <end position="375"/>
    </location>
</feature>
<feature type="transmembrane region" description="Helical" evidence="4">
    <location>
        <begin position="293"/>
        <end position="311"/>
    </location>
</feature>
<dbReference type="InterPro" id="IPR020846">
    <property type="entry name" value="MFS_dom"/>
</dbReference>
<dbReference type="PROSITE" id="PS50850">
    <property type="entry name" value="MFS"/>
    <property type="match status" value="1"/>
</dbReference>
<feature type="transmembrane region" description="Helical" evidence="4">
    <location>
        <begin position="257"/>
        <end position="281"/>
    </location>
</feature>
<protein>
    <recommendedName>
        <fullName evidence="5">Major facilitator superfamily (MFS) profile domain-containing protein</fullName>
    </recommendedName>
</protein>
<evidence type="ECO:0000256" key="3">
    <source>
        <dbReference type="ARBA" id="ARBA00023136"/>
    </source>
</evidence>